<evidence type="ECO:0000256" key="5">
    <source>
        <dbReference type="SAM" id="MobiDB-lite"/>
    </source>
</evidence>
<dbReference type="Pfam" id="PF00400">
    <property type="entry name" value="WD40"/>
    <property type="match status" value="3"/>
</dbReference>
<dbReference type="SMART" id="SM00320">
    <property type="entry name" value="WD40"/>
    <property type="match status" value="6"/>
</dbReference>
<gene>
    <name evidence="6" type="ORF">LdCL_220018100</name>
</gene>
<dbReference type="InterPro" id="IPR036322">
    <property type="entry name" value="WD40_repeat_dom_sf"/>
</dbReference>
<dbReference type="PROSITE" id="PS50082">
    <property type="entry name" value="WD_REPEATS_2"/>
    <property type="match status" value="4"/>
</dbReference>
<dbReference type="SUPFAM" id="SSF50978">
    <property type="entry name" value="WD40 repeat-like"/>
    <property type="match status" value="1"/>
</dbReference>
<keyword evidence="3" id="KW-0689">Ribosomal protein</keyword>
<dbReference type="VEuPathDB" id="TriTrypDB:LdBPK_221070.1"/>
<feature type="repeat" description="WD" evidence="4">
    <location>
        <begin position="59"/>
        <end position="101"/>
    </location>
</feature>
<evidence type="ECO:0000313" key="7">
    <source>
        <dbReference type="Proteomes" id="UP000274082"/>
    </source>
</evidence>
<accession>A0A3S7WX82</accession>
<dbReference type="PANTHER" id="PTHR19848">
    <property type="entry name" value="WD40 REPEAT PROTEIN"/>
    <property type="match status" value="1"/>
</dbReference>
<dbReference type="EMBL" id="CP029521">
    <property type="protein sequence ID" value="AYU78824.1"/>
    <property type="molecule type" value="Genomic_DNA"/>
</dbReference>
<feature type="repeat" description="WD" evidence="4">
    <location>
        <begin position="367"/>
        <end position="407"/>
    </location>
</feature>
<dbReference type="PANTHER" id="PTHR19848:SF8">
    <property type="entry name" value="F-BOX AND WD REPEAT DOMAIN CONTAINING 7"/>
    <property type="match status" value="1"/>
</dbReference>
<evidence type="ECO:0000313" key="6">
    <source>
        <dbReference type="EMBL" id="AYU78824.1"/>
    </source>
</evidence>
<reference evidence="6 7" key="1">
    <citation type="journal article" date="2018" name="Sci. Rep.">
        <title>A complete Leishmania donovani reference genome identifies novel genetic variations associated with virulence.</title>
        <authorList>
            <person name="Lypaczewski P."/>
            <person name="Hoshizaki J."/>
            <person name="Zhang W.-W."/>
            <person name="McCall L.-I."/>
            <person name="Torcivia-Rodriguez J."/>
            <person name="Simonyan V."/>
            <person name="Kaur A."/>
            <person name="Dewar K."/>
            <person name="Matlashewski G."/>
        </authorList>
    </citation>
    <scope>NUCLEOTIDE SEQUENCE [LARGE SCALE GENOMIC DNA]</scope>
    <source>
        <strain evidence="6 7">LdCL</strain>
    </source>
</reference>
<feature type="repeat" description="WD" evidence="4">
    <location>
        <begin position="6"/>
        <end position="53"/>
    </location>
</feature>
<dbReference type="Proteomes" id="UP000274082">
    <property type="component" value="Chromosome 22"/>
</dbReference>
<dbReference type="VEuPathDB" id="TriTrypDB:LdCL_220018100"/>
<organism evidence="6 7">
    <name type="scientific">Leishmania donovani</name>
    <dbReference type="NCBI Taxonomy" id="5661"/>
    <lineage>
        <taxon>Eukaryota</taxon>
        <taxon>Discoba</taxon>
        <taxon>Euglenozoa</taxon>
        <taxon>Kinetoplastea</taxon>
        <taxon>Metakinetoplastina</taxon>
        <taxon>Trypanosomatida</taxon>
        <taxon>Trypanosomatidae</taxon>
        <taxon>Leishmaniinae</taxon>
        <taxon>Leishmania</taxon>
    </lineage>
</organism>
<feature type="region of interest" description="Disordered" evidence="5">
    <location>
        <begin position="257"/>
        <end position="281"/>
    </location>
</feature>
<keyword evidence="1 4" id="KW-0853">WD repeat</keyword>
<evidence type="ECO:0000256" key="3">
    <source>
        <dbReference type="ARBA" id="ARBA00022980"/>
    </source>
</evidence>
<keyword evidence="3" id="KW-0687">Ribonucleoprotein</keyword>
<evidence type="ECO:0000256" key="2">
    <source>
        <dbReference type="ARBA" id="ARBA00022737"/>
    </source>
</evidence>
<evidence type="ECO:0000256" key="4">
    <source>
        <dbReference type="PROSITE-ProRule" id="PRU00221"/>
    </source>
</evidence>
<feature type="region of interest" description="Disordered" evidence="5">
    <location>
        <begin position="308"/>
        <end position="328"/>
    </location>
</feature>
<dbReference type="GO" id="GO:0005840">
    <property type="term" value="C:ribosome"/>
    <property type="evidence" value="ECO:0007669"/>
    <property type="project" value="UniProtKB-KW"/>
</dbReference>
<keyword evidence="2" id="KW-0677">Repeat</keyword>
<dbReference type="VEuPathDB" id="TriTrypDB:LDHU3_22.1580"/>
<dbReference type="Gene3D" id="2.130.10.10">
    <property type="entry name" value="YVTN repeat-like/Quinoprotein amine dehydrogenase"/>
    <property type="match status" value="3"/>
</dbReference>
<feature type="repeat" description="WD" evidence="4">
    <location>
        <begin position="408"/>
        <end position="441"/>
    </location>
</feature>
<protein>
    <submittedName>
        <fullName evidence="6">WD domain, G-beta repeat, putative</fullName>
    </submittedName>
</protein>
<dbReference type="InterPro" id="IPR001680">
    <property type="entry name" value="WD40_rpt"/>
</dbReference>
<keyword evidence="7" id="KW-1185">Reference proteome</keyword>
<sequence>MFTQISNAHTEVVTSLVFSPHVVTTGEGGLLCSTSGDDTTALWDLRAGPGASQRAAHLTGHHVGPVNHALFHPSNAYTLLTASDDRSIGCWDLRRPDRVVGTVSGFQEGVNKMLWLPVTSDGCRGTGGSSSGGGWRVVSACDDGHVYIHALSLSNSGSESVTVADTAPVPQVGALVDKFRVSTSTVNDIVLAPNSISILITASEDCALRSWSLRHAQQMTNTSVGLMEDRLLATLDEFENPVNHVVVVPSGLMAPVESRAAGEGPESGSSRSLDGAAGDAEECADAASASTGFPRAYQQVHGGNVVEDAEAGSDTGSSAGARQPRRATDISEAAGTGCWLLAACSECVFGVDFTLRIGEFGTGARAFVGHQDYVRGLEFTSEGKLLTVSDDSTAIEWDLATTDPIRQVKLHDGLVMSSAVSPSRDLLATGTDRGELRVWRLPFATERIGGSP</sequence>
<evidence type="ECO:0000256" key="1">
    <source>
        <dbReference type="ARBA" id="ARBA00022574"/>
    </source>
</evidence>
<dbReference type="AlphaFoldDB" id="A0A3S7WX82"/>
<dbReference type="InterPro" id="IPR019775">
    <property type="entry name" value="WD40_repeat_CS"/>
</dbReference>
<name>A0A3S7WX82_LEIDO</name>
<dbReference type="OrthoDB" id="273771at2759"/>
<dbReference type="InterPro" id="IPR015943">
    <property type="entry name" value="WD40/YVTN_repeat-like_dom_sf"/>
</dbReference>
<proteinExistence type="predicted"/>
<dbReference type="PROSITE" id="PS00678">
    <property type="entry name" value="WD_REPEATS_1"/>
    <property type="match status" value="1"/>
</dbReference>